<accession>A0A023ZVS0</accession>
<evidence type="ECO:0000313" key="2">
    <source>
        <dbReference type="EMBL" id="AHY83694.1"/>
    </source>
</evidence>
<dbReference type="Proteomes" id="UP000001092">
    <property type="component" value="Segment"/>
</dbReference>
<reference evidence="1 4" key="1">
    <citation type="journal article" date="2010" name="Virol. J.">
        <title>Genomes of the T4-related bacteriophages as windows on microbial genome evolution.</title>
        <authorList>
            <person name="Petrov V.M."/>
            <person name="Ratnayaka S."/>
            <person name="Nolan J.M."/>
            <person name="Miller E.S."/>
            <person name="Karam J.D."/>
        </authorList>
    </citation>
    <scope>NUCLEOTIDE SEQUENCE [LARGE SCALE GENOMIC DNA]</scope>
    <source>
        <strain evidence="4">T4T</strain>
    </source>
</reference>
<dbReference type="RefSeq" id="NP_049758.1">
    <property type="nucleotide sequence ID" value="NC_000866.4"/>
</dbReference>
<dbReference type="EMBL" id="KJ477684">
    <property type="protein sequence ID" value="AHY83694.1"/>
    <property type="molecule type" value="Genomic_DNA"/>
</dbReference>
<gene>
    <name evidence="2" type="primary">repEB</name>
    <name evidence="3" type="ORF">T4147_145</name>
    <name evidence="1" type="ORF">T4Tp149</name>
    <name evidence="2" type="ORF">T4wild_145</name>
</gene>
<organism evidence="2 6">
    <name type="scientific">Enterobacteria phage T4</name>
    <name type="common">Bacteriophage T4</name>
    <dbReference type="NCBI Taxonomy" id="10665"/>
    <lineage>
        <taxon>Viruses</taxon>
        <taxon>Duplodnaviria</taxon>
        <taxon>Heunggongvirae</taxon>
        <taxon>Uroviricota</taxon>
        <taxon>Caudoviricetes</taxon>
        <taxon>Pantevenvirales</taxon>
        <taxon>Straboviridae</taxon>
        <taxon>Tevenvirinae</taxon>
        <taxon>Tequatrovirus</taxon>
    </lineage>
</organism>
<evidence type="ECO:0000313" key="3">
    <source>
        <dbReference type="EMBL" id="AHY83882.1"/>
    </source>
</evidence>
<sequence length="45" mass="5480">MVIFQLEYPLHHLVLFEVDADQPHEHEHDLILMGPFYLQQHRQTN</sequence>
<organismHost>
    <name type="scientific">Escherichia coli</name>
    <dbReference type="NCBI Taxonomy" id="562"/>
</organismHost>
<accession>D9IEI0</accession>
<evidence type="ECO:0000313" key="4">
    <source>
        <dbReference type="Proteomes" id="UP000001092"/>
    </source>
</evidence>
<proteinExistence type="predicted"/>
<dbReference type="GeneID" id="1258816"/>
<dbReference type="EMBL" id="KJ477685">
    <property type="protein sequence ID" value="AHY83882.1"/>
    <property type="molecule type" value="Genomic_DNA"/>
</dbReference>
<protein>
    <submittedName>
        <fullName evidence="2">OriE replication initiation protein</fullName>
    </submittedName>
</protein>
<reference evidence="5 6" key="2">
    <citation type="journal article" date="2015" name="MBio">
        <title>Covalent Modification of Bacteriophage T4 DNA Inhibits CRISPR-Cas9.</title>
        <authorList>
            <person name="Bryson A.L."/>
            <person name="Hwang Y."/>
            <person name="Sherrill-Mix S."/>
            <person name="Wu G.D."/>
            <person name="Lewis J.D."/>
            <person name="Black L."/>
            <person name="Clark T.A."/>
            <person name="Bushman F.D."/>
        </authorList>
    </citation>
    <scope>NUCLEOTIDE SEQUENCE [LARGE SCALE GENOMIC DNA]</scope>
    <source>
        <strain evidence="3">147</strain>
        <strain evidence="2">Wild</strain>
    </source>
</reference>
<dbReference type="Proteomes" id="UP000185271">
    <property type="component" value="Genome"/>
</dbReference>
<dbReference type="EMBL" id="HM137666">
    <property type="protein sequence ID" value="ADJ39866.1"/>
    <property type="molecule type" value="Genomic_DNA"/>
</dbReference>
<evidence type="ECO:0000313" key="1">
    <source>
        <dbReference type="EMBL" id="ADJ39866.1"/>
    </source>
</evidence>
<dbReference type="KEGG" id="vg:1258816"/>
<name>A0A023ZVS0_BPT4</name>
<evidence type="ECO:0000313" key="5">
    <source>
        <dbReference type="Proteomes" id="UP000185270"/>
    </source>
</evidence>
<evidence type="ECO:0000313" key="6">
    <source>
        <dbReference type="Proteomes" id="UP000185271"/>
    </source>
</evidence>
<dbReference type="Proteomes" id="UP000185270">
    <property type="component" value="Segment"/>
</dbReference>